<dbReference type="OMA" id="NTEYXIS"/>
<dbReference type="Pfam" id="PF00041">
    <property type="entry name" value="fn3"/>
    <property type="match status" value="2"/>
</dbReference>
<feature type="compositionally biased region" description="Basic and acidic residues" evidence="8">
    <location>
        <begin position="1119"/>
        <end position="1136"/>
    </location>
</feature>
<evidence type="ECO:0000256" key="2">
    <source>
        <dbReference type="ARBA" id="ARBA00022525"/>
    </source>
</evidence>
<dbReference type="Proteomes" id="UP000288216">
    <property type="component" value="Unassembled WGS sequence"/>
</dbReference>
<dbReference type="InterPro" id="IPR008160">
    <property type="entry name" value="Collagen"/>
</dbReference>
<evidence type="ECO:0000313" key="12">
    <source>
        <dbReference type="Proteomes" id="UP000288216"/>
    </source>
</evidence>
<dbReference type="SMART" id="SM00060">
    <property type="entry name" value="FN3"/>
    <property type="match status" value="4"/>
</dbReference>
<keyword evidence="6" id="KW-0130">Cell adhesion</keyword>
<feature type="region of interest" description="Disordered" evidence="8">
    <location>
        <begin position="1217"/>
        <end position="1262"/>
    </location>
</feature>
<feature type="compositionally biased region" description="Basic and acidic residues" evidence="8">
    <location>
        <begin position="847"/>
        <end position="860"/>
    </location>
</feature>
<dbReference type="PROSITE" id="PS50853">
    <property type="entry name" value="FN3"/>
    <property type="match status" value="3"/>
</dbReference>
<evidence type="ECO:0000259" key="10">
    <source>
        <dbReference type="PROSITE" id="PS50853"/>
    </source>
</evidence>
<evidence type="ECO:0000256" key="7">
    <source>
        <dbReference type="ARBA" id="ARBA00023180"/>
    </source>
</evidence>
<dbReference type="PANTHER" id="PTHR24020">
    <property type="entry name" value="COLLAGEN ALPHA"/>
    <property type="match status" value="1"/>
</dbReference>
<dbReference type="SUPFAM" id="SSF49265">
    <property type="entry name" value="Fibronectin type III"/>
    <property type="match status" value="5"/>
</dbReference>
<dbReference type="PANTHER" id="PTHR24020:SF88">
    <property type="entry name" value="COLLAGEN ALPHA-1(VII) CHAIN"/>
    <property type="match status" value="1"/>
</dbReference>
<keyword evidence="7" id="KW-0325">Glycoprotein</keyword>
<dbReference type="InterPro" id="IPR036465">
    <property type="entry name" value="vWFA_dom_sf"/>
</dbReference>
<feature type="domain" description="Fibronectin type-III" evidence="10">
    <location>
        <begin position="398"/>
        <end position="494"/>
    </location>
</feature>
<feature type="compositionally biased region" description="Low complexity" evidence="8">
    <location>
        <begin position="1349"/>
        <end position="1359"/>
    </location>
</feature>
<dbReference type="OrthoDB" id="10256829at2759"/>
<dbReference type="Gene3D" id="3.40.50.410">
    <property type="entry name" value="von Willebrand factor, type A domain"/>
    <property type="match status" value="2"/>
</dbReference>
<gene>
    <name evidence="11" type="ORF">scyTo_0007085</name>
</gene>
<feature type="compositionally biased region" description="Basic and acidic residues" evidence="8">
    <location>
        <begin position="1063"/>
        <end position="1075"/>
    </location>
</feature>
<feature type="region of interest" description="Disordered" evidence="8">
    <location>
        <begin position="1303"/>
        <end position="1409"/>
    </location>
</feature>
<feature type="domain" description="Fibronectin type-III" evidence="10">
    <location>
        <begin position="546"/>
        <end position="635"/>
    </location>
</feature>
<protein>
    <recommendedName>
        <fullName evidence="13">Collagen alpha-1(VII) chain</fullName>
    </recommendedName>
</protein>
<dbReference type="Gene3D" id="2.60.40.10">
    <property type="entry name" value="Immunoglobulins"/>
    <property type="match status" value="5"/>
</dbReference>
<dbReference type="PROSITE" id="PS50234">
    <property type="entry name" value="VWFA"/>
    <property type="match status" value="2"/>
</dbReference>
<dbReference type="InterPro" id="IPR050525">
    <property type="entry name" value="ECM_Assembly_Org"/>
</dbReference>
<evidence type="ECO:0008006" key="13">
    <source>
        <dbReference type="Google" id="ProtNLM"/>
    </source>
</evidence>
<keyword evidence="3" id="KW-0272">Extracellular matrix</keyword>
<reference evidence="11 12" key="1">
    <citation type="journal article" date="2018" name="Nat. Ecol. Evol.">
        <title>Shark genomes provide insights into elasmobranch evolution and the origin of vertebrates.</title>
        <authorList>
            <person name="Hara Y"/>
            <person name="Yamaguchi K"/>
            <person name="Onimaru K"/>
            <person name="Kadota M"/>
            <person name="Koyanagi M"/>
            <person name="Keeley SD"/>
            <person name="Tatsumi K"/>
            <person name="Tanaka K"/>
            <person name="Motone F"/>
            <person name="Kageyama Y"/>
            <person name="Nozu R"/>
            <person name="Adachi N"/>
            <person name="Nishimura O"/>
            <person name="Nakagawa R"/>
            <person name="Tanegashima C"/>
            <person name="Kiyatake I"/>
            <person name="Matsumoto R"/>
            <person name="Murakumo K"/>
            <person name="Nishida K"/>
            <person name="Terakita A"/>
            <person name="Kuratani S"/>
            <person name="Sato K"/>
            <person name="Hyodo S Kuraku.S."/>
        </authorList>
    </citation>
    <scope>NUCLEOTIDE SEQUENCE [LARGE SCALE GENOMIC DNA]</scope>
</reference>
<accession>A0A401NLB0</accession>
<dbReference type="Pfam" id="PF01391">
    <property type="entry name" value="Collagen"/>
    <property type="match status" value="3"/>
</dbReference>
<dbReference type="SMART" id="SM00327">
    <property type="entry name" value="VWA"/>
    <property type="match status" value="2"/>
</dbReference>
<keyword evidence="4" id="KW-0732">Signal</keyword>
<dbReference type="EMBL" id="BFAA01002501">
    <property type="protein sequence ID" value="GCB61642.1"/>
    <property type="molecule type" value="Genomic_DNA"/>
</dbReference>
<evidence type="ECO:0000256" key="3">
    <source>
        <dbReference type="ARBA" id="ARBA00022530"/>
    </source>
</evidence>
<feature type="compositionally biased region" description="Basic and acidic residues" evidence="8">
    <location>
        <begin position="1090"/>
        <end position="1102"/>
    </location>
</feature>
<comment type="caution">
    <text evidence="11">The sequence shown here is derived from an EMBL/GenBank/DDBJ whole genome shotgun (WGS) entry which is preliminary data.</text>
</comment>
<feature type="compositionally biased region" description="Basic and acidic residues" evidence="8">
    <location>
        <begin position="1311"/>
        <end position="1321"/>
    </location>
</feature>
<dbReference type="STRING" id="75743.A0A401NLB0"/>
<dbReference type="CDD" id="cd00063">
    <property type="entry name" value="FN3"/>
    <property type="match status" value="4"/>
</dbReference>
<evidence type="ECO:0000256" key="1">
    <source>
        <dbReference type="ARBA" id="ARBA00004498"/>
    </source>
</evidence>
<feature type="region of interest" description="Disordered" evidence="8">
    <location>
        <begin position="898"/>
        <end position="1106"/>
    </location>
</feature>
<dbReference type="InterPro" id="IPR002035">
    <property type="entry name" value="VWF_A"/>
</dbReference>
<evidence type="ECO:0000256" key="4">
    <source>
        <dbReference type="ARBA" id="ARBA00022729"/>
    </source>
</evidence>
<dbReference type="InterPro" id="IPR036116">
    <property type="entry name" value="FN3_sf"/>
</dbReference>
<dbReference type="PRINTS" id="PR00453">
    <property type="entry name" value="VWFADOMAIN"/>
</dbReference>
<evidence type="ECO:0000313" key="11">
    <source>
        <dbReference type="EMBL" id="GCB61642.1"/>
    </source>
</evidence>
<dbReference type="InterPro" id="IPR003961">
    <property type="entry name" value="FN3_dom"/>
</dbReference>
<evidence type="ECO:0000256" key="5">
    <source>
        <dbReference type="ARBA" id="ARBA00022737"/>
    </source>
</evidence>
<dbReference type="FunFam" id="2.60.40.10:FF:000307">
    <property type="entry name" value="collagen alpha-1(VII) chain isoform X1"/>
    <property type="match status" value="1"/>
</dbReference>
<name>A0A401NLB0_SCYTO</name>
<feature type="domain" description="VWFA" evidence="9">
    <location>
        <begin position="31"/>
        <end position="205"/>
    </location>
</feature>
<evidence type="ECO:0000256" key="8">
    <source>
        <dbReference type="SAM" id="MobiDB-lite"/>
    </source>
</evidence>
<dbReference type="InterPro" id="IPR013783">
    <property type="entry name" value="Ig-like_fold"/>
</dbReference>
<sequence>MVAQVDSTVASQRQGPRFDSLLVCLTAVAADIIFTVDESWSVGEADFRSVKEFLNGIVTSFKKAPVGRDGIRFGVILYSDHPRTAIALTDYGTIEEVLVAIRDLSFQGGNTKTGAVLSFLAHSVFSSTMTRESAPKVMVLITDGKSADSVEEPATRLQEKGVTVYTVGIKSADKNELKRIASDPFEEHYLFVEEFNLLNTILAKLSRRLCFTTSEPPRPVRPTLRALPRVINFRVVERGLFSLKVAWTLPLEPLVGYKIYIPRINRPGLAYEQNIKGDVSFHLIDNLQEDKDYSISIYAVYPEGPMKLMSVEELILENATTDTIQAKWLPVKGATGYRLTWGSSEGELQNVNLGDSYQFYMIRGLQVGSEYTVTVNPIFGDVEGPVISGKMKTLAASSVHTLRASSITTSSAVITWNAVPGATGYRLAWGPTPEFTGRDRPRQIALNSSTTSHQLKYLASNTEYVLSLYVVFSSVVGPGITTTMKTRRGDTQDEYVDRYTLSYHIGKLNPGTRYTISINAVYRNSEGPAVSLSQMTASLDSGQVQSVKELKVIETGHNSLKLSWKKMPGTSGYRISWARLRGGPERTRVVPADTTLSVISGLEESSTYTIRVSTMVGSRQGTPIVVSAQTLCGRAKADIVFLVDESWSIGQDNFKKIRDFLFRIVSYIPKIGPAGSQVAVAHYSDNPRTEFQLNQYKDRNSVLRAIRGVQYGGGNTRTARGIGYVLKELFQTTAGMRQNVPHILVLLTDGRSQDEVELPARVAFGLGIKVISVGIASADLEELKKIVYRGPRSNIFFASTFDDLPLIERELVERICAEATGIEYPKQGASETKTYVDNQQTESVISENDKHEPEDVRKPEGPCASQCSKGQKGEQLSQSADFIVFLKGEPGYVLGGTNVIPGRRGEPGSAGPSGEPGFPGVAGPPGLPGQPGPQGQPGLSIKGQRGKPGPKGDKGDTGIPGIAGLPGPIGLDGVPGVPGSKGEQGNQGDKGRNGEVGQKIVGPIGNKGARGDTGPPGPHGPKGDQGLQGIEGEKGSPGFGIPGQPGLKGEPGERGNVGLSGRPGEKGEIGKDGEQGRPGVSGIPGPIGLRGKDGIKGQKGEPGKANFLNNSVIIKGDKHGDVKTGSVKGERGKDGVKGAPGLPGPPGPGAFPGAPLPFNEETGFNYTDLPLIPLPAGAPGIPGDPGTQGKGIDVKLSLLKKLIDKLLQSGVEEVLQQLSSSKKDKTTRKVQDLKQVAELKEKQKERRHKGKKTSMADSPSLDSIFNVTDTDLHESKESHLNIRKLKREKDKVMKIAAPALELSSQKGHKGAKGETGEKGQKGEPGIGFRGPIGQSGSPGHKGEPGMKGPPGAQGIQGIPGNTGIPGSQGMRGPPGVPGLPGVKGARGRRGKNSSPGQPGIMGSPGRKGSLASKVIKELMELLDLLVAQDPWVTKESRDQKDQWDYLGPEVLQDRRVKLENTAARELQ</sequence>
<feature type="compositionally biased region" description="Low complexity" evidence="8">
    <location>
        <begin position="907"/>
        <end position="921"/>
    </location>
</feature>
<proteinExistence type="predicted"/>
<dbReference type="SUPFAM" id="SSF53300">
    <property type="entry name" value="vWA-like"/>
    <property type="match status" value="2"/>
</dbReference>
<keyword evidence="5" id="KW-0677">Repeat</keyword>
<evidence type="ECO:0000259" key="9">
    <source>
        <dbReference type="PROSITE" id="PS50234"/>
    </source>
</evidence>
<feature type="compositionally biased region" description="Basic and acidic residues" evidence="8">
    <location>
        <begin position="1221"/>
        <end position="1244"/>
    </location>
</feature>
<keyword evidence="2" id="KW-0964">Secreted</keyword>
<organism evidence="11 12">
    <name type="scientific">Scyliorhinus torazame</name>
    <name type="common">Cloudy catshark</name>
    <name type="synonym">Catulus torazame</name>
    <dbReference type="NCBI Taxonomy" id="75743"/>
    <lineage>
        <taxon>Eukaryota</taxon>
        <taxon>Metazoa</taxon>
        <taxon>Chordata</taxon>
        <taxon>Craniata</taxon>
        <taxon>Vertebrata</taxon>
        <taxon>Chondrichthyes</taxon>
        <taxon>Elasmobranchii</taxon>
        <taxon>Galeomorphii</taxon>
        <taxon>Galeoidea</taxon>
        <taxon>Carcharhiniformes</taxon>
        <taxon>Scyliorhinidae</taxon>
        <taxon>Scyliorhinus</taxon>
    </lineage>
</organism>
<feature type="region of interest" description="Disordered" evidence="8">
    <location>
        <begin position="1119"/>
        <end position="1145"/>
    </location>
</feature>
<dbReference type="FunFam" id="3.40.50.410:FF:000004">
    <property type="entry name" value="collagen alpha-6(VI) chain"/>
    <property type="match status" value="2"/>
</dbReference>
<comment type="subcellular location">
    <subcellularLocation>
        <location evidence="1">Secreted</location>
        <location evidence="1">Extracellular space</location>
        <location evidence="1">Extracellular matrix</location>
    </subcellularLocation>
</comment>
<feature type="domain" description="Fibronectin type-III" evidence="10">
    <location>
        <begin position="229"/>
        <end position="324"/>
    </location>
</feature>
<feature type="domain" description="VWFA" evidence="9">
    <location>
        <begin position="638"/>
        <end position="815"/>
    </location>
</feature>
<evidence type="ECO:0000256" key="6">
    <source>
        <dbReference type="ARBA" id="ARBA00022889"/>
    </source>
</evidence>
<feature type="compositionally biased region" description="Polar residues" evidence="8">
    <location>
        <begin position="829"/>
        <end position="846"/>
    </location>
</feature>
<dbReference type="Pfam" id="PF00092">
    <property type="entry name" value="VWA"/>
    <property type="match status" value="2"/>
</dbReference>
<feature type="region of interest" description="Disordered" evidence="8">
    <location>
        <begin position="828"/>
        <end position="872"/>
    </location>
</feature>
<feature type="compositionally biased region" description="Low complexity" evidence="8">
    <location>
        <begin position="957"/>
        <end position="972"/>
    </location>
</feature>
<dbReference type="GO" id="GO:0007155">
    <property type="term" value="P:cell adhesion"/>
    <property type="evidence" value="ECO:0007669"/>
    <property type="project" value="UniProtKB-KW"/>
</dbReference>
<keyword evidence="12" id="KW-1185">Reference proteome</keyword>